<feature type="region of interest" description="Disordered" evidence="1">
    <location>
        <begin position="281"/>
        <end position="305"/>
    </location>
</feature>
<dbReference type="InterPro" id="IPR001387">
    <property type="entry name" value="Cro/C1-type_HTH"/>
</dbReference>
<protein>
    <submittedName>
        <fullName evidence="3">XRE family transcriptional regulator</fullName>
    </submittedName>
</protein>
<evidence type="ECO:0000259" key="2">
    <source>
        <dbReference type="Pfam" id="PF19054"/>
    </source>
</evidence>
<dbReference type="OrthoDB" id="3436020at2"/>
<organism evidence="3 4">
    <name type="scientific">Saccharothrix syringae</name>
    <name type="common">Nocardiopsis syringae</name>
    <dbReference type="NCBI Taxonomy" id="103733"/>
    <lineage>
        <taxon>Bacteria</taxon>
        <taxon>Bacillati</taxon>
        <taxon>Actinomycetota</taxon>
        <taxon>Actinomycetes</taxon>
        <taxon>Pseudonocardiales</taxon>
        <taxon>Pseudonocardiaceae</taxon>
        <taxon>Saccharothrix</taxon>
    </lineage>
</organism>
<evidence type="ECO:0000313" key="3">
    <source>
        <dbReference type="EMBL" id="QFZ20433.1"/>
    </source>
</evidence>
<dbReference type="EMBL" id="CP034550">
    <property type="protein sequence ID" value="QFZ20433.1"/>
    <property type="molecule type" value="Genomic_DNA"/>
</dbReference>
<name>A0A5Q0H2W4_SACSY</name>
<sequence length="305" mass="33580">MNTEREDTTSPRISTARTRELGEELRRARQKAEFSTAGMAQAMGRSLGWVSKLQNGYRNTSSEEISVALGVFRTDRPTRERIQTLAAEVGHQGPFARLHIPASDTMACLAITEELAARMVVYDARFVPDLLQTSDYTLALTGDQDVVDDRSERIRNFARKGRANVTFFLPESALIRTVGSRRTMVKQMSHMVTQSQVWDAVLRVVPASTPIIPELRHSGTLVAFPDPLPPLVHVRGEMATVFMESPEAIERYKEKIKVLDRIALSAGESVELILRYGHGNPPEQATVTPSRAGAPPAVSAAATTA</sequence>
<dbReference type="GO" id="GO:0003677">
    <property type="term" value="F:DNA binding"/>
    <property type="evidence" value="ECO:0007669"/>
    <property type="project" value="InterPro"/>
</dbReference>
<dbReference type="Pfam" id="PF19054">
    <property type="entry name" value="DUF5753"/>
    <property type="match status" value="1"/>
</dbReference>
<dbReference type="Proteomes" id="UP000325787">
    <property type="component" value="Chromosome"/>
</dbReference>
<evidence type="ECO:0000256" key="1">
    <source>
        <dbReference type="SAM" id="MobiDB-lite"/>
    </source>
</evidence>
<dbReference type="InterPro" id="IPR043917">
    <property type="entry name" value="DUF5753"/>
</dbReference>
<accession>A0A5Q0H2W4</accession>
<dbReference type="InterPro" id="IPR010982">
    <property type="entry name" value="Lambda_DNA-bd_dom_sf"/>
</dbReference>
<dbReference type="KEGG" id="ssyi:EKG83_26130"/>
<feature type="domain" description="DUF5753" evidence="2">
    <location>
        <begin position="110"/>
        <end position="274"/>
    </location>
</feature>
<dbReference type="RefSeq" id="WP_033434907.1">
    <property type="nucleotide sequence ID" value="NZ_CP034550.1"/>
</dbReference>
<proteinExistence type="predicted"/>
<gene>
    <name evidence="3" type="ORF">EKG83_26130</name>
</gene>
<dbReference type="SUPFAM" id="SSF47413">
    <property type="entry name" value="lambda repressor-like DNA-binding domains"/>
    <property type="match status" value="1"/>
</dbReference>
<feature type="compositionally biased region" description="Low complexity" evidence="1">
    <location>
        <begin position="292"/>
        <end position="305"/>
    </location>
</feature>
<reference evidence="4" key="1">
    <citation type="journal article" date="2021" name="Curr. Microbiol.">
        <title>Complete genome of nocamycin-producing strain Saccharothrix syringae NRRL B-16468 reveals the biosynthetic potential for secondary metabolites.</title>
        <authorList>
            <person name="Mo X."/>
            <person name="Yang S."/>
        </authorList>
    </citation>
    <scope>NUCLEOTIDE SEQUENCE [LARGE SCALE GENOMIC DNA]</scope>
    <source>
        <strain evidence="4">ATCC 51364 / DSM 43886 / JCM 6844 / KCTC 9398 / NBRC 14523 / NRRL B-16468 / INA 2240</strain>
    </source>
</reference>
<dbReference type="Gene3D" id="1.10.260.40">
    <property type="entry name" value="lambda repressor-like DNA-binding domains"/>
    <property type="match status" value="1"/>
</dbReference>
<keyword evidence="4" id="KW-1185">Reference proteome</keyword>
<evidence type="ECO:0000313" key="4">
    <source>
        <dbReference type="Proteomes" id="UP000325787"/>
    </source>
</evidence>
<dbReference type="AlphaFoldDB" id="A0A5Q0H2W4"/>
<dbReference type="CDD" id="cd00093">
    <property type="entry name" value="HTH_XRE"/>
    <property type="match status" value="1"/>
</dbReference>
<dbReference type="Pfam" id="PF13560">
    <property type="entry name" value="HTH_31"/>
    <property type="match status" value="1"/>
</dbReference>